<keyword evidence="6" id="KW-0444">Lipid biosynthesis</keyword>
<dbReference type="Proteomes" id="UP000218327">
    <property type="component" value="Unassembled WGS sequence"/>
</dbReference>
<name>A0A2A5AU40_9GAMM</name>
<feature type="transmembrane region" description="Helical" evidence="17">
    <location>
        <begin position="152"/>
        <end position="171"/>
    </location>
</feature>
<dbReference type="InterPro" id="IPR048254">
    <property type="entry name" value="CDP_ALCOHOL_P_TRANSF_CS"/>
</dbReference>
<evidence type="ECO:0000256" key="15">
    <source>
        <dbReference type="NCBIfam" id="TIGR00560"/>
    </source>
</evidence>
<feature type="transmembrane region" description="Helical" evidence="17">
    <location>
        <begin position="116"/>
        <end position="140"/>
    </location>
</feature>
<evidence type="ECO:0000256" key="16">
    <source>
        <dbReference type="RuleBase" id="RU003750"/>
    </source>
</evidence>
<comment type="pathway">
    <text evidence="2">Phospholipid metabolism; phosphatidylglycerol biosynthesis; phosphatidylglycerol from CDP-diacylglycerol: step 1/2.</text>
</comment>
<evidence type="ECO:0000256" key="11">
    <source>
        <dbReference type="ARBA" id="ARBA00023136"/>
    </source>
</evidence>
<dbReference type="GO" id="GO:0008444">
    <property type="term" value="F:CDP-diacylglycerol-glycerol-3-phosphate 3-phosphatidyltransferase activity"/>
    <property type="evidence" value="ECO:0007669"/>
    <property type="project" value="UniProtKB-UniRule"/>
</dbReference>
<dbReference type="Pfam" id="PF01066">
    <property type="entry name" value="CDP-OH_P_transf"/>
    <property type="match status" value="1"/>
</dbReference>
<dbReference type="InterPro" id="IPR000462">
    <property type="entry name" value="CDP-OH_P_trans"/>
</dbReference>
<dbReference type="EC" id="2.7.8.5" evidence="4 15"/>
<keyword evidence="12" id="KW-0594">Phospholipid biosynthesis</keyword>
<evidence type="ECO:0000313" key="19">
    <source>
        <dbReference type="Proteomes" id="UP000218327"/>
    </source>
</evidence>
<evidence type="ECO:0000256" key="7">
    <source>
        <dbReference type="ARBA" id="ARBA00022679"/>
    </source>
</evidence>
<comment type="similarity">
    <text evidence="3 16">Belongs to the CDP-alcohol phosphatidyltransferase class-I family.</text>
</comment>
<evidence type="ECO:0000313" key="18">
    <source>
        <dbReference type="EMBL" id="PCJ22807.1"/>
    </source>
</evidence>
<comment type="caution">
    <text evidence="18">The sequence shown here is derived from an EMBL/GenBank/DDBJ whole genome shotgun (WGS) entry which is preliminary data.</text>
</comment>
<sequence>MNWANLASLSRIILIPVIIVGYGSNLGSAHILAAVLFTIASLTDWLDGFLARKLNLTSDFGAFLDPVADKLLVVAILIMLVTVYPAILIATLVIISREIMVSALREWMAAKGHRDTVAVAFSGKLKTTIQMLAIIALLLADASLPELVLQTGYGLIYLAALLSISSMIQYFRSAWPVLFPKT</sequence>
<feature type="transmembrane region" description="Helical" evidence="17">
    <location>
        <begin position="71"/>
        <end position="95"/>
    </location>
</feature>
<keyword evidence="8 17" id="KW-0812">Transmembrane</keyword>
<gene>
    <name evidence="18" type="primary">pgsA</name>
    <name evidence="18" type="ORF">COA96_13345</name>
</gene>
<feature type="transmembrane region" description="Helical" evidence="17">
    <location>
        <begin position="6"/>
        <end position="24"/>
    </location>
</feature>
<comment type="catalytic activity">
    <reaction evidence="14">
        <text>a CDP-1,2-diacyl-sn-glycerol + sn-glycerol 3-phosphate = a 1,2-diacyl-sn-glycero-3-phospho-(1'-sn-glycero-3'-phosphate) + CMP + H(+)</text>
        <dbReference type="Rhea" id="RHEA:12593"/>
        <dbReference type="ChEBI" id="CHEBI:15378"/>
        <dbReference type="ChEBI" id="CHEBI:57597"/>
        <dbReference type="ChEBI" id="CHEBI:58332"/>
        <dbReference type="ChEBI" id="CHEBI:60110"/>
        <dbReference type="ChEBI" id="CHEBI:60377"/>
        <dbReference type="EC" id="2.7.8.5"/>
    </reaction>
</comment>
<dbReference type="EMBL" id="NVVJ01000050">
    <property type="protein sequence ID" value="PCJ22807.1"/>
    <property type="molecule type" value="Genomic_DNA"/>
</dbReference>
<dbReference type="NCBIfam" id="TIGR00560">
    <property type="entry name" value="pgsA"/>
    <property type="match status" value="1"/>
</dbReference>
<evidence type="ECO:0000256" key="13">
    <source>
        <dbReference type="ARBA" id="ARBA00023264"/>
    </source>
</evidence>
<dbReference type="Gene3D" id="1.20.120.1760">
    <property type="match status" value="1"/>
</dbReference>
<evidence type="ECO:0000256" key="14">
    <source>
        <dbReference type="ARBA" id="ARBA00048586"/>
    </source>
</evidence>
<evidence type="ECO:0000256" key="5">
    <source>
        <dbReference type="ARBA" id="ARBA00014944"/>
    </source>
</evidence>
<evidence type="ECO:0000256" key="2">
    <source>
        <dbReference type="ARBA" id="ARBA00005042"/>
    </source>
</evidence>
<dbReference type="InterPro" id="IPR043130">
    <property type="entry name" value="CDP-OH_PTrfase_TM_dom"/>
</dbReference>
<evidence type="ECO:0000256" key="9">
    <source>
        <dbReference type="ARBA" id="ARBA00022989"/>
    </source>
</evidence>
<evidence type="ECO:0000256" key="4">
    <source>
        <dbReference type="ARBA" id="ARBA00013170"/>
    </source>
</evidence>
<evidence type="ECO:0000256" key="8">
    <source>
        <dbReference type="ARBA" id="ARBA00022692"/>
    </source>
</evidence>
<dbReference type="GO" id="GO:0016020">
    <property type="term" value="C:membrane"/>
    <property type="evidence" value="ECO:0007669"/>
    <property type="project" value="UniProtKB-SubCell"/>
</dbReference>
<keyword evidence="11 17" id="KW-0472">Membrane</keyword>
<evidence type="ECO:0000256" key="10">
    <source>
        <dbReference type="ARBA" id="ARBA00023098"/>
    </source>
</evidence>
<dbReference type="PROSITE" id="PS00379">
    <property type="entry name" value="CDP_ALCOHOL_P_TRANSF"/>
    <property type="match status" value="1"/>
</dbReference>
<dbReference type="GO" id="GO:0046474">
    <property type="term" value="P:glycerophospholipid biosynthetic process"/>
    <property type="evidence" value="ECO:0007669"/>
    <property type="project" value="TreeGrafter"/>
</dbReference>
<comment type="subcellular location">
    <subcellularLocation>
        <location evidence="1">Membrane</location>
        <topology evidence="1">Multi-pass membrane protein</topology>
    </subcellularLocation>
</comment>
<evidence type="ECO:0000256" key="1">
    <source>
        <dbReference type="ARBA" id="ARBA00004141"/>
    </source>
</evidence>
<keyword evidence="10" id="KW-0443">Lipid metabolism</keyword>
<dbReference type="PIRSF" id="PIRSF000847">
    <property type="entry name" value="Phos_ph_gly_syn"/>
    <property type="match status" value="1"/>
</dbReference>
<evidence type="ECO:0000256" key="12">
    <source>
        <dbReference type="ARBA" id="ARBA00023209"/>
    </source>
</evidence>
<dbReference type="PANTHER" id="PTHR14269">
    <property type="entry name" value="CDP-DIACYLGLYCEROL--GLYCEROL-3-PHOSPHATE 3-PHOSPHATIDYLTRANSFERASE-RELATED"/>
    <property type="match status" value="1"/>
</dbReference>
<keyword evidence="7 16" id="KW-0808">Transferase</keyword>
<dbReference type="AlphaFoldDB" id="A0A2A5AU40"/>
<proteinExistence type="inferred from homology"/>
<dbReference type="PANTHER" id="PTHR14269:SF62">
    <property type="entry name" value="CDP-DIACYLGLYCEROL--GLYCEROL-3-PHOSPHATE 3-PHOSPHATIDYLTRANSFERASE 1, CHLOROPLASTIC"/>
    <property type="match status" value="1"/>
</dbReference>
<dbReference type="InterPro" id="IPR050324">
    <property type="entry name" value="CDP-alcohol_PTase-I"/>
</dbReference>
<keyword evidence="9 17" id="KW-1133">Transmembrane helix</keyword>
<protein>
    <recommendedName>
        <fullName evidence="5 15">CDP-diacylglycerol--glycerol-3-phosphate 3-phosphatidyltransferase</fullName>
        <ecNumber evidence="4 15">2.7.8.5</ecNumber>
    </recommendedName>
</protein>
<organism evidence="18 19">
    <name type="scientific">SAR86 cluster bacterium</name>
    <dbReference type="NCBI Taxonomy" id="2030880"/>
    <lineage>
        <taxon>Bacteria</taxon>
        <taxon>Pseudomonadati</taxon>
        <taxon>Pseudomonadota</taxon>
        <taxon>Gammaproteobacteria</taxon>
        <taxon>SAR86 cluster</taxon>
    </lineage>
</organism>
<evidence type="ECO:0000256" key="17">
    <source>
        <dbReference type="SAM" id="Phobius"/>
    </source>
</evidence>
<evidence type="ECO:0000256" key="6">
    <source>
        <dbReference type="ARBA" id="ARBA00022516"/>
    </source>
</evidence>
<dbReference type="InterPro" id="IPR004570">
    <property type="entry name" value="Phosphatidylglycerol_P_synth"/>
</dbReference>
<keyword evidence="13" id="KW-1208">Phospholipid metabolism</keyword>
<evidence type="ECO:0000256" key="3">
    <source>
        <dbReference type="ARBA" id="ARBA00010441"/>
    </source>
</evidence>
<reference evidence="19" key="1">
    <citation type="submission" date="2017-08" db="EMBL/GenBank/DDBJ databases">
        <title>A dynamic microbial community with high functional redundancy inhabits the cold, oxic subseafloor aquifer.</title>
        <authorList>
            <person name="Tully B.J."/>
            <person name="Wheat C.G."/>
            <person name="Glazer B.T."/>
            <person name="Huber J.A."/>
        </authorList>
    </citation>
    <scope>NUCLEOTIDE SEQUENCE [LARGE SCALE GENOMIC DNA]</scope>
</reference>
<accession>A0A2A5AU40</accession>